<organism evidence="2 3">
    <name type="scientific">Paenibacillus whitsoniae</name>
    <dbReference type="NCBI Taxonomy" id="2496558"/>
    <lineage>
        <taxon>Bacteria</taxon>
        <taxon>Bacillati</taxon>
        <taxon>Bacillota</taxon>
        <taxon>Bacilli</taxon>
        <taxon>Bacillales</taxon>
        <taxon>Paenibacillaceae</taxon>
        <taxon>Paenibacillus</taxon>
    </lineage>
</organism>
<comment type="caution">
    <text evidence="2">The sequence shown here is derived from an EMBL/GenBank/DDBJ whole genome shotgun (WGS) entry which is preliminary data.</text>
</comment>
<dbReference type="Proteomes" id="UP000276128">
    <property type="component" value="Unassembled WGS sequence"/>
</dbReference>
<reference evidence="2 3" key="1">
    <citation type="submission" date="2018-12" db="EMBL/GenBank/DDBJ databases">
        <title>Bacillus ochoae sp. nov., Paenibacillus whitsoniae sp. nov., Paenibacillus spiritus sp. nov. Isolated from the Mars Exploration Rover during spacecraft assembly.</title>
        <authorList>
            <person name="Seuylemezian A."/>
            <person name="Vaishampayan P."/>
        </authorList>
    </citation>
    <scope>NUCLEOTIDE SEQUENCE [LARGE SCALE GENOMIC DNA]</scope>
    <source>
        <strain evidence="2 3">MER 54</strain>
    </source>
</reference>
<keyword evidence="1" id="KW-0812">Transmembrane</keyword>
<keyword evidence="3" id="KW-1185">Reference proteome</keyword>
<protein>
    <submittedName>
        <fullName evidence="2">Uncharacterized protein</fullName>
    </submittedName>
</protein>
<dbReference type="OrthoDB" id="2440830at2"/>
<evidence type="ECO:0000313" key="2">
    <source>
        <dbReference type="EMBL" id="RTE10926.1"/>
    </source>
</evidence>
<keyword evidence="1" id="KW-0472">Membrane</keyword>
<evidence type="ECO:0000256" key="1">
    <source>
        <dbReference type="SAM" id="Phobius"/>
    </source>
</evidence>
<feature type="transmembrane region" description="Helical" evidence="1">
    <location>
        <begin position="31"/>
        <end position="50"/>
    </location>
</feature>
<dbReference type="EMBL" id="RXHU01000014">
    <property type="protein sequence ID" value="RTE10926.1"/>
    <property type="molecule type" value="Genomic_DNA"/>
</dbReference>
<evidence type="ECO:0000313" key="3">
    <source>
        <dbReference type="Proteomes" id="UP000276128"/>
    </source>
</evidence>
<proteinExistence type="predicted"/>
<keyword evidence="1" id="KW-1133">Transmembrane helix</keyword>
<name>A0A430JIZ6_9BACL</name>
<dbReference type="AlphaFoldDB" id="A0A430JIZ6"/>
<accession>A0A430JIZ6</accession>
<dbReference type="RefSeq" id="WP_126139926.1">
    <property type="nucleotide sequence ID" value="NZ_RXHU01000014.1"/>
</dbReference>
<gene>
    <name evidence="2" type="ORF">EJQ19_04095</name>
</gene>
<sequence>MWSIAMILAASALIGLLEIPALWKKKQRKDFMIFCGLLLLGSILGIAHSLRMKLPNPLDFISFVFQPISKVLIRWLA</sequence>